<comment type="caution">
    <text evidence="2">The sequence shown here is derived from an EMBL/GenBank/DDBJ whole genome shotgun (WGS) entry which is preliminary data.</text>
</comment>
<dbReference type="EMBL" id="BAAATR010000055">
    <property type="protein sequence ID" value="GAA2276623.1"/>
    <property type="molecule type" value="Genomic_DNA"/>
</dbReference>
<keyword evidence="3" id="KW-1185">Reference proteome</keyword>
<evidence type="ECO:0000256" key="1">
    <source>
        <dbReference type="SAM" id="MobiDB-lite"/>
    </source>
</evidence>
<organism evidence="2 3">
    <name type="scientific">Kitasatospora cystarginea</name>
    <dbReference type="NCBI Taxonomy" id="58350"/>
    <lineage>
        <taxon>Bacteria</taxon>
        <taxon>Bacillati</taxon>
        <taxon>Actinomycetota</taxon>
        <taxon>Actinomycetes</taxon>
        <taxon>Kitasatosporales</taxon>
        <taxon>Streptomycetaceae</taxon>
        <taxon>Kitasatospora</taxon>
    </lineage>
</organism>
<accession>A0ABP5RUT9</accession>
<protein>
    <submittedName>
        <fullName evidence="2">Uncharacterized protein</fullName>
    </submittedName>
</protein>
<dbReference type="Proteomes" id="UP001500305">
    <property type="component" value="Unassembled WGS sequence"/>
</dbReference>
<feature type="compositionally biased region" description="Basic and acidic residues" evidence="1">
    <location>
        <begin position="106"/>
        <end position="116"/>
    </location>
</feature>
<evidence type="ECO:0000313" key="3">
    <source>
        <dbReference type="Proteomes" id="UP001500305"/>
    </source>
</evidence>
<proteinExistence type="predicted"/>
<sequence>MPDAGPAQQHRNLTAGMAVCPTELVQVAEGTPLALFADGLDIALYRLDPEDTTFQRVATWQGIAHALTASRTGETVAMLAGTASQPKNVHAEPPGGPLTRVSNTRPEVREIRWRGT</sequence>
<feature type="region of interest" description="Disordered" evidence="1">
    <location>
        <begin position="83"/>
        <end position="116"/>
    </location>
</feature>
<gene>
    <name evidence="2" type="ORF">GCM10010430_73160</name>
</gene>
<name>A0ABP5RUT9_9ACTN</name>
<evidence type="ECO:0000313" key="2">
    <source>
        <dbReference type="EMBL" id="GAA2276623.1"/>
    </source>
</evidence>
<reference evidence="3" key="1">
    <citation type="journal article" date="2019" name="Int. J. Syst. Evol. Microbiol.">
        <title>The Global Catalogue of Microorganisms (GCM) 10K type strain sequencing project: providing services to taxonomists for standard genome sequencing and annotation.</title>
        <authorList>
            <consortium name="The Broad Institute Genomics Platform"/>
            <consortium name="The Broad Institute Genome Sequencing Center for Infectious Disease"/>
            <person name="Wu L."/>
            <person name="Ma J."/>
        </authorList>
    </citation>
    <scope>NUCLEOTIDE SEQUENCE [LARGE SCALE GENOMIC DNA]</scope>
    <source>
        <strain evidence="3">JCM 7356</strain>
    </source>
</reference>